<feature type="chain" id="PRO_5039907786" evidence="1">
    <location>
        <begin position="22"/>
        <end position="63"/>
    </location>
</feature>
<evidence type="ECO:0000256" key="1">
    <source>
        <dbReference type="SAM" id="SignalP"/>
    </source>
</evidence>
<gene>
    <name evidence="2" type="ORF">HanXRQr2_Chr05g0227841</name>
</gene>
<dbReference type="AlphaFoldDB" id="A0A9K3NPB6"/>
<protein>
    <submittedName>
        <fullName evidence="2">Uncharacterized protein</fullName>
    </submittedName>
</protein>
<reference evidence="2" key="2">
    <citation type="submission" date="2020-06" db="EMBL/GenBank/DDBJ databases">
        <title>Helianthus annuus Genome sequencing and assembly Release 2.</title>
        <authorList>
            <person name="Gouzy J."/>
            <person name="Langlade N."/>
            <person name="Munos S."/>
        </authorList>
    </citation>
    <scope>NUCLEOTIDE SEQUENCE</scope>
    <source>
        <tissue evidence="2">Leaves</tissue>
    </source>
</reference>
<evidence type="ECO:0000313" key="2">
    <source>
        <dbReference type="EMBL" id="KAF5806975.1"/>
    </source>
</evidence>
<accession>A0A9K3NPB6</accession>
<name>A0A9K3NPB6_HELAN</name>
<dbReference type="Gramene" id="mRNA:HanXRQr2_Chr05g0227841">
    <property type="protein sequence ID" value="CDS:HanXRQr2_Chr05g0227841.1"/>
    <property type="gene ID" value="HanXRQr2_Chr05g0227841"/>
</dbReference>
<dbReference type="EMBL" id="MNCJ02000320">
    <property type="protein sequence ID" value="KAF5806975.1"/>
    <property type="molecule type" value="Genomic_DNA"/>
</dbReference>
<proteinExistence type="predicted"/>
<evidence type="ECO:0000313" key="3">
    <source>
        <dbReference type="Proteomes" id="UP000215914"/>
    </source>
</evidence>
<comment type="caution">
    <text evidence="2">The sequence shown here is derived from an EMBL/GenBank/DDBJ whole genome shotgun (WGS) entry which is preliminary data.</text>
</comment>
<reference evidence="2" key="1">
    <citation type="journal article" date="2017" name="Nature">
        <title>The sunflower genome provides insights into oil metabolism, flowering and Asterid evolution.</title>
        <authorList>
            <person name="Badouin H."/>
            <person name="Gouzy J."/>
            <person name="Grassa C.J."/>
            <person name="Murat F."/>
            <person name="Staton S.E."/>
            <person name="Cottret L."/>
            <person name="Lelandais-Briere C."/>
            <person name="Owens G.L."/>
            <person name="Carrere S."/>
            <person name="Mayjonade B."/>
            <person name="Legrand L."/>
            <person name="Gill N."/>
            <person name="Kane N.C."/>
            <person name="Bowers J.E."/>
            <person name="Hubner S."/>
            <person name="Bellec A."/>
            <person name="Berard A."/>
            <person name="Berges H."/>
            <person name="Blanchet N."/>
            <person name="Boniface M.C."/>
            <person name="Brunel D."/>
            <person name="Catrice O."/>
            <person name="Chaidir N."/>
            <person name="Claudel C."/>
            <person name="Donnadieu C."/>
            <person name="Faraut T."/>
            <person name="Fievet G."/>
            <person name="Helmstetter N."/>
            <person name="King M."/>
            <person name="Knapp S.J."/>
            <person name="Lai Z."/>
            <person name="Le Paslier M.C."/>
            <person name="Lippi Y."/>
            <person name="Lorenzon L."/>
            <person name="Mandel J.R."/>
            <person name="Marage G."/>
            <person name="Marchand G."/>
            <person name="Marquand E."/>
            <person name="Bret-Mestries E."/>
            <person name="Morien E."/>
            <person name="Nambeesan S."/>
            <person name="Nguyen T."/>
            <person name="Pegot-Espagnet P."/>
            <person name="Pouilly N."/>
            <person name="Raftis F."/>
            <person name="Sallet E."/>
            <person name="Schiex T."/>
            <person name="Thomas J."/>
            <person name="Vandecasteele C."/>
            <person name="Vares D."/>
            <person name="Vear F."/>
            <person name="Vautrin S."/>
            <person name="Crespi M."/>
            <person name="Mangin B."/>
            <person name="Burke J.M."/>
            <person name="Salse J."/>
            <person name="Munos S."/>
            <person name="Vincourt P."/>
            <person name="Rieseberg L.H."/>
            <person name="Langlade N.B."/>
        </authorList>
    </citation>
    <scope>NUCLEOTIDE SEQUENCE</scope>
    <source>
        <tissue evidence="2">Leaves</tissue>
    </source>
</reference>
<sequence>MSCSLILRGFLPSFCLITTIGIPEHKIHQIKLHTKSRNQLISLTLGPNSQMGFTILPLESQIV</sequence>
<feature type="signal peptide" evidence="1">
    <location>
        <begin position="1"/>
        <end position="21"/>
    </location>
</feature>
<organism evidence="2 3">
    <name type="scientific">Helianthus annuus</name>
    <name type="common">Common sunflower</name>
    <dbReference type="NCBI Taxonomy" id="4232"/>
    <lineage>
        <taxon>Eukaryota</taxon>
        <taxon>Viridiplantae</taxon>
        <taxon>Streptophyta</taxon>
        <taxon>Embryophyta</taxon>
        <taxon>Tracheophyta</taxon>
        <taxon>Spermatophyta</taxon>
        <taxon>Magnoliopsida</taxon>
        <taxon>eudicotyledons</taxon>
        <taxon>Gunneridae</taxon>
        <taxon>Pentapetalae</taxon>
        <taxon>asterids</taxon>
        <taxon>campanulids</taxon>
        <taxon>Asterales</taxon>
        <taxon>Asteraceae</taxon>
        <taxon>Asteroideae</taxon>
        <taxon>Heliantheae alliance</taxon>
        <taxon>Heliantheae</taxon>
        <taxon>Helianthus</taxon>
    </lineage>
</organism>
<keyword evidence="3" id="KW-1185">Reference proteome</keyword>
<keyword evidence="1" id="KW-0732">Signal</keyword>
<dbReference type="Proteomes" id="UP000215914">
    <property type="component" value="Unassembled WGS sequence"/>
</dbReference>